<evidence type="ECO:0000256" key="1">
    <source>
        <dbReference type="SAM" id="MobiDB-lite"/>
    </source>
</evidence>
<reference evidence="2" key="1">
    <citation type="submission" date="2023-10" db="EMBL/GenBank/DDBJ databases">
        <authorList>
            <person name="Chen Y."/>
            <person name="Shah S."/>
            <person name="Dougan E. K."/>
            <person name="Thang M."/>
            <person name="Chan C."/>
        </authorList>
    </citation>
    <scope>NUCLEOTIDE SEQUENCE [LARGE SCALE GENOMIC DNA]</scope>
</reference>
<name>A0ABN9W3A6_9DINO</name>
<accession>A0ABN9W3A6</accession>
<evidence type="ECO:0000313" key="2">
    <source>
        <dbReference type="EMBL" id="CAK0879757.1"/>
    </source>
</evidence>
<comment type="caution">
    <text evidence="2">The sequence shown here is derived from an EMBL/GenBank/DDBJ whole genome shotgun (WGS) entry which is preliminary data.</text>
</comment>
<organism evidence="2 3">
    <name type="scientific">Prorocentrum cordatum</name>
    <dbReference type="NCBI Taxonomy" id="2364126"/>
    <lineage>
        <taxon>Eukaryota</taxon>
        <taxon>Sar</taxon>
        <taxon>Alveolata</taxon>
        <taxon>Dinophyceae</taxon>
        <taxon>Prorocentrales</taxon>
        <taxon>Prorocentraceae</taxon>
        <taxon>Prorocentrum</taxon>
    </lineage>
</organism>
<protein>
    <submittedName>
        <fullName evidence="2">Uncharacterized protein</fullName>
    </submittedName>
</protein>
<feature type="compositionally biased region" description="Low complexity" evidence="1">
    <location>
        <begin position="273"/>
        <end position="283"/>
    </location>
</feature>
<sequence>MGKKGIAGDTDQAPKRQKVGASAAQERASAAASRSGGVRVCLICKANEKDSTFPTKSDASESACLRCYTIWLPAKRFITFAEYAAMYASDAEHKQNVDLAIKNYPDTQACAAAMTPMEVSDSSSVVIEIYRDGVWIPSNRIRKETCNSTAKQLKIGEPIELTALDGTEHSGYIFSDGRSEMRAKVSIQARVDSRRVTMPLTEQLVQGLANSAIAHARKYDTIGVHSDAICDFLENMLVQIFFDGTKKADMTVFLDVTQAKSDADVDDEHDVPDSASVASGSAATTTADTARGIVGKSGATRASKNPTYWIKKLTFENALGGTTDRRDMHHAAECANRYELKFRDDTTTDALRKHMKRVTIFNKLSPKEVPQTSWPTIRDAFSDLILVDVSPPGKVFLALVEKRAVELSQAATSSMCIRESDMKDLVSCVTPWPLKGDQHAPSEASGLAIFDVLHPKVHPMAPILPGSLQAGVLKEYLIKKFLCHIITTTTEANVNSTMAAFAKLMEFLDLPDDAEISNEVMGVCDSIYVSVRGFGAIVNIQVGVDTKFEYVKDAMALHKAAEKTVVQSVLHDVGTTLNRNPFLSEKMDMLAKNFDECMTRGPQLQMHMKALSDLSEQTTCDAIITCVNGALGWNNQYSAVLPEFVCGGLDELIHRKTKLLYDLLVRTSKGAKDDDNFSDFLTSAQTLYQNCWRTYPETPEYDAYIDDGWLDLTAAVSEKVRKISEDVMQSLPLLDELAAILRQKAGLLDGGEFDGTDHMIETVTTIFHEFGKRSLIDAYRMLGLCERAAEVTRAISTVKGGGDRAQVLAKLSSSLTFTVDLMKQVRPNPDNESHLVASEALELNTALRLSRNARGLQGSLKALASISAESAEWCDKFAGLACRVLVDAGSSYFSALKDSAATLIANLGSCAAAKMDETEESWIQSLPPQADGWNAFVTSCQKSLMKCDVAETTRLLRAAEIELEKHAEGVNVFGSDSEDPKWNAMASSIEAARITLSAQRLMEAYLSQETDKPVLRSITKNEINAHAKWGIEKNSLPEMLVKRMQAAMKLQTMG</sequence>
<dbReference type="EMBL" id="CAUYUJ010017997">
    <property type="protein sequence ID" value="CAK0879757.1"/>
    <property type="molecule type" value="Genomic_DNA"/>
</dbReference>
<evidence type="ECO:0000313" key="3">
    <source>
        <dbReference type="Proteomes" id="UP001189429"/>
    </source>
</evidence>
<feature type="region of interest" description="Disordered" evidence="1">
    <location>
        <begin position="263"/>
        <end position="283"/>
    </location>
</feature>
<keyword evidence="3" id="KW-1185">Reference proteome</keyword>
<feature type="region of interest" description="Disordered" evidence="1">
    <location>
        <begin position="1"/>
        <end position="26"/>
    </location>
</feature>
<gene>
    <name evidence="2" type="ORF">PCOR1329_LOCUS63090</name>
</gene>
<dbReference type="Proteomes" id="UP001189429">
    <property type="component" value="Unassembled WGS sequence"/>
</dbReference>
<proteinExistence type="predicted"/>